<keyword evidence="2" id="KW-1185">Reference proteome</keyword>
<dbReference type="AlphaFoldDB" id="A0A839RV55"/>
<protein>
    <submittedName>
        <fullName evidence="1">Uncharacterized protein</fullName>
    </submittedName>
</protein>
<reference evidence="1 2" key="1">
    <citation type="submission" date="2020-08" db="EMBL/GenBank/DDBJ databases">
        <title>Sequencing the genomes of 1000 actinobacteria strains.</title>
        <authorList>
            <person name="Klenk H.-P."/>
        </authorList>
    </citation>
    <scope>NUCLEOTIDE SEQUENCE [LARGE SCALE GENOMIC DNA]</scope>
    <source>
        <strain evidence="1 2">DSM 45258</strain>
    </source>
</reference>
<name>A0A839RV55_9ACTN</name>
<sequence>MWPGWLSGLRAVARAVTGWVRERFWWGGRPRRNRVAGHGRAGCAGGFCSTALAAPAGIGKHANRGQYWRPLIH</sequence>
<evidence type="ECO:0000313" key="1">
    <source>
        <dbReference type="EMBL" id="MBB3040108.1"/>
    </source>
</evidence>
<dbReference type="Proteomes" id="UP000567922">
    <property type="component" value="Unassembled WGS sequence"/>
</dbReference>
<dbReference type="EMBL" id="JACHWS010000006">
    <property type="protein sequence ID" value="MBB3040108.1"/>
    <property type="molecule type" value="Genomic_DNA"/>
</dbReference>
<comment type="caution">
    <text evidence="1">The sequence shown here is derived from an EMBL/GenBank/DDBJ whole genome shotgun (WGS) entry which is preliminary data.</text>
</comment>
<evidence type="ECO:0000313" key="2">
    <source>
        <dbReference type="Proteomes" id="UP000567922"/>
    </source>
</evidence>
<gene>
    <name evidence="1" type="ORF">FHU29_004603</name>
</gene>
<organism evidence="1 2">
    <name type="scientific">Hoyosella altamirensis</name>
    <dbReference type="NCBI Taxonomy" id="616997"/>
    <lineage>
        <taxon>Bacteria</taxon>
        <taxon>Bacillati</taxon>
        <taxon>Actinomycetota</taxon>
        <taxon>Actinomycetes</taxon>
        <taxon>Mycobacteriales</taxon>
        <taxon>Hoyosellaceae</taxon>
        <taxon>Hoyosella</taxon>
    </lineage>
</organism>
<proteinExistence type="predicted"/>
<accession>A0A839RV55</accession>